<accession>A0ABT1WCM3</accession>
<dbReference type="InterPro" id="IPR007462">
    <property type="entry name" value="COV1-like"/>
</dbReference>
<keyword evidence="1" id="KW-1133">Transmembrane helix</keyword>
<protein>
    <submittedName>
        <fullName evidence="2">DUF502 domain-containing protein</fullName>
    </submittedName>
</protein>
<keyword evidence="1" id="KW-0812">Transmembrane</keyword>
<name>A0ABT1WCM3_9BURK</name>
<sequence>MKKLLLAGLLVWVPLLITAWVLLTVVGLVDKTLLLLPAALQPESLFGFYVPGLGFVLTFLVLLVTGLLYTNFIGAWLFRLGDRILSGIPLLKVVYTSVKQISDTLLTSSGKAFRESVLVPYPHPGVWALGFVTGNPPDNLASSFEDRMVAVYVPTAPSPASGYVIIVPENSLRPSGMTVDEALKYIVSLGVVTPPGEAAL</sequence>
<reference evidence="2 3" key="1">
    <citation type="submission" date="2022-07" db="EMBL/GenBank/DDBJ databases">
        <authorList>
            <person name="Xamxidin M."/>
            <person name="Wu M."/>
        </authorList>
    </citation>
    <scope>NUCLEOTIDE SEQUENCE [LARGE SCALE GENOMIC DNA]</scope>
    <source>
        <strain evidence="2 3">NBRC 111650</strain>
    </source>
</reference>
<dbReference type="PANTHER" id="PTHR31876:SF26">
    <property type="entry name" value="PROTEIN LIKE COV 2"/>
    <property type="match status" value="1"/>
</dbReference>
<organism evidence="2 3">
    <name type="scientific">Limnobacter humi</name>
    <dbReference type="NCBI Taxonomy" id="1778671"/>
    <lineage>
        <taxon>Bacteria</taxon>
        <taxon>Pseudomonadati</taxon>
        <taxon>Pseudomonadota</taxon>
        <taxon>Betaproteobacteria</taxon>
        <taxon>Burkholderiales</taxon>
        <taxon>Burkholderiaceae</taxon>
        <taxon>Limnobacter</taxon>
    </lineage>
</organism>
<dbReference type="Pfam" id="PF04367">
    <property type="entry name" value="DUF502"/>
    <property type="match status" value="1"/>
</dbReference>
<evidence type="ECO:0000313" key="2">
    <source>
        <dbReference type="EMBL" id="MCQ8895273.1"/>
    </source>
</evidence>
<proteinExistence type="predicted"/>
<dbReference type="Proteomes" id="UP001204142">
    <property type="component" value="Unassembled WGS sequence"/>
</dbReference>
<keyword evidence="1" id="KW-0472">Membrane</keyword>
<keyword evidence="3" id="KW-1185">Reference proteome</keyword>
<gene>
    <name evidence="2" type="ORF">NQT62_02320</name>
</gene>
<comment type="caution">
    <text evidence="2">The sequence shown here is derived from an EMBL/GenBank/DDBJ whole genome shotgun (WGS) entry which is preliminary data.</text>
</comment>
<evidence type="ECO:0000256" key="1">
    <source>
        <dbReference type="SAM" id="Phobius"/>
    </source>
</evidence>
<dbReference type="EMBL" id="JANIGO010000001">
    <property type="protein sequence ID" value="MCQ8895273.1"/>
    <property type="molecule type" value="Genomic_DNA"/>
</dbReference>
<dbReference type="RefSeq" id="WP_256762951.1">
    <property type="nucleotide sequence ID" value="NZ_JANIGO010000001.1"/>
</dbReference>
<evidence type="ECO:0000313" key="3">
    <source>
        <dbReference type="Proteomes" id="UP001204142"/>
    </source>
</evidence>
<dbReference type="PANTHER" id="PTHR31876">
    <property type="entry name" value="COV-LIKE PROTEIN 1"/>
    <property type="match status" value="1"/>
</dbReference>
<feature type="transmembrane region" description="Helical" evidence="1">
    <location>
        <begin position="52"/>
        <end position="78"/>
    </location>
</feature>